<dbReference type="EMBL" id="JARK01001377">
    <property type="protein sequence ID" value="EYC14348.1"/>
    <property type="molecule type" value="Genomic_DNA"/>
</dbReference>
<comment type="caution">
    <text evidence="1">The sequence shown here is derived from an EMBL/GenBank/DDBJ whole genome shotgun (WGS) entry which is preliminary data.</text>
</comment>
<dbReference type="Proteomes" id="UP000024635">
    <property type="component" value="Unassembled WGS sequence"/>
</dbReference>
<organism evidence="1 2">
    <name type="scientific">Ancylostoma ceylanicum</name>
    <dbReference type="NCBI Taxonomy" id="53326"/>
    <lineage>
        <taxon>Eukaryota</taxon>
        <taxon>Metazoa</taxon>
        <taxon>Ecdysozoa</taxon>
        <taxon>Nematoda</taxon>
        <taxon>Chromadorea</taxon>
        <taxon>Rhabditida</taxon>
        <taxon>Rhabditina</taxon>
        <taxon>Rhabditomorpha</taxon>
        <taxon>Strongyloidea</taxon>
        <taxon>Ancylostomatidae</taxon>
        <taxon>Ancylostomatinae</taxon>
        <taxon>Ancylostoma</taxon>
    </lineage>
</organism>
<protein>
    <submittedName>
        <fullName evidence="1">Uncharacterized protein</fullName>
    </submittedName>
</protein>
<evidence type="ECO:0000313" key="1">
    <source>
        <dbReference type="EMBL" id="EYC14348.1"/>
    </source>
</evidence>
<accession>A0A016UI95</accession>
<proteinExistence type="predicted"/>
<dbReference type="OrthoDB" id="5849052at2759"/>
<reference evidence="2" key="1">
    <citation type="journal article" date="2015" name="Nat. Genet.">
        <title>The genome and transcriptome of the zoonotic hookworm Ancylostoma ceylanicum identify infection-specific gene families.</title>
        <authorList>
            <person name="Schwarz E.M."/>
            <person name="Hu Y."/>
            <person name="Antoshechkin I."/>
            <person name="Miller M.M."/>
            <person name="Sternberg P.W."/>
            <person name="Aroian R.V."/>
        </authorList>
    </citation>
    <scope>NUCLEOTIDE SEQUENCE</scope>
    <source>
        <strain evidence="2">HY135</strain>
    </source>
</reference>
<evidence type="ECO:0000313" key="2">
    <source>
        <dbReference type="Proteomes" id="UP000024635"/>
    </source>
</evidence>
<sequence length="79" mass="8962">MNECEELFGGLERELMSLHHFQASEDDVESEHINFVSHVLYVNNMVLVGLKTSQGLKQLANKVEVESSSADQEEQKIKN</sequence>
<gene>
    <name evidence="1" type="primary">Acey_s0041.g484</name>
    <name evidence="1" type="ORF">Y032_0041g484</name>
</gene>
<keyword evidence="2" id="KW-1185">Reference proteome</keyword>
<dbReference type="AlphaFoldDB" id="A0A016UI95"/>
<name>A0A016UI95_9BILA</name>